<evidence type="ECO:0000256" key="2">
    <source>
        <dbReference type="ARBA" id="ARBA00023002"/>
    </source>
</evidence>
<dbReference type="PANTHER" id="PTHR11709">
    <property type="entry name" value="MULTI-COPPER OXIDASE"/>
    <property type="match status" value="1"/>
</dbReference>
<dbReference type="InterPro" id="IPR011707">
    <property type="entry name" value="Cu-oxidase-like_N"/>
</dbReference>
<accession>A0A1G2NYR5</accession>
<keyword evidence="4" id="KW-1133">Transmembrane helix</keyword>
<proteinExistence type="predicted"/>
<protein>
    <recommendedName>
        <fullName evidence="10">Copper oxidase</fullName>
    </recommendedName>
</protein>
<feature type="domain" description="Plastocyanin-like" evidence="5">
    <location>
        <begin position="219"/>
        <end position="276"/>
    </location>
</feature>
<evidence type="ECO:0000313" key="8">
    <source>
        <dbReference type="EMBL" id="OHA41208.1"/>
    </source>
</evidence>
<evidence type="ECO:0000256" key="4">
    <source>
        <dbReference type="SAM" id="Phobius"/>
    </source>
</evidence>
<keyword evidence="3" id="KW-0186">Copper</keyword>
<name>A0A1G2NYR5_9BACT</name>
<feature type="domain" description="Plastocyanin-like" evidence="7">
    <location>
        <begin position="76"/>
        <end position="179"/>
    </location>
</feature>
<dbReference type="CDD" id="cd04207">
    <property type="entry name" value="CuRO_3_LCC_like"/>
    <property type="match status" value="1"/>
</dbReference>
<comment type="caution">
    <text evidence="8">The sequence shown here is derived from an EMBL/GenBank/DDBJ whole genome shotgun (WGS) entry which is preliminary data.</text>
</comment>
<reference evidence="8 9" key="1">
    <citation type="journal article" date="2016" name="Nat. Commun.">
        <title>Thousands of microbial genomes shed light on interconnected biogeochemical processes in an aquifer system.</title>
        <authorList>
            <person name="Anantharaman K."/>
            <person name="Brown C.T."/>
            <person name="Hug L.A."/>
            <person name="Sharon I."/>
            <person name="Castelle C.J."/>
            <person name="Probst A.J."/>
            <person name="Thomas B.C."/>
            <person name="Singh A."/>
            <person name="Wilkins M.J."/>
            <person name="Karaoz U."/>
            <person name="Brodie E.L."/>
            <person name="Williams K.H."/>
            <person name="Hubbard S.S."/>
            <person name="Banfield J.F."/>
        </authorList>
    </citation>
    <scope>NUCLEOTIDE SEQUENCE [LARGE SCALE GENOMIC DNA]</scope>
</reference>
<keyword evidence="1" id="KW-0479">Metal-binding</keyword>
<dbReference type="CDD" id="cd13861">
    <property type="entry name" value="CuRO_1_CumA_like"/>
    <property type="match status" value="1"/>
</dbReference>
<keyword evidence="4" id="KW-0812">Transmembrane</keyword>
<dbReference type="InterPro" id="IPR045087">
    <property type="entry name" value="Cu-oxidase_fam"/>
</dbReference>
<dbReference type="Pfam" id="PF00394">
    <property type="entry name" value="Cu-oxidase"/>
    <property type="match status" value="1"/>
</dbReference>
<sequence length="536" mass="60062">MSTKNKFIIGIIAVIVLIGGIIFLQQSDTSTKVLAGSFSTDITGLPEAKPSEMVELKNSDSYNLTASIVKKTIGNSVVKMLAYNGMIPGPMIKAEQGAEVTLNFTNNTDVDTTIHSHGVRLENKFDGVPDVTQKEVKPGESFTYKIKFPDEGMYWYHPHIREDYAQELGLYGNYLVTPSDPNYWSPVNREVALFVDDILIENGKIATFSKTSADRTLMGRFGNTMLVNGETDYALQAKAGEVIRFYITNSANTRVFNLSIPGAKMKLVGADGGKYERETWSEGVILSPSERVIVEVLFANTGSYKLEHKTPERTYTLGTINVANEKVAISFDKEFAVLRSNKDIQSEIDVFRSSFNKPVDKRLKLTIDMGMQMQGMMQNSTGSHNMNMMGNDQMMSNSEMVASGDPIEWEENNMAMNTMSNPEMMKWVIEDEDTGKKNMDIDWNFKVGDKAKIKITNDPKSMHPMQHPIHFHGQRFLVLSTNGKQNDNLVWKDTTLIQNGDTVEVLVEMTNPGEWVAHCHIAEHLEASMMFGFKVE</sequence>
<dbReference type="GO" id="GO:0016491">
    <property type="term" value="F:oxidoreductase activity"/>
    <property type="evidence" value="ECO:0007669"/>
    <property type="project" value="UniProtKB-KW"/>
</dbReference>
<dbReference type="SUPFAM" id="SSF49503">
    <property type="entry name" value="Cupredoxins"/>
    <property type="match status" value="3"/>
</dbReference>
<evidence type="ECO:0000259" key="7">
    <source>
        <dbReference type="Pfam" id="PF07732"/>
    </source>
</evidence>
<evidence type="ECO:0008006" key="10">
    <source>
        <dbReference type="Google" id="ProtNLM"/>
    </source>
</evidence>
<feature type="transmembrane region" description="Helical" evidence="4">
    <location>
        <begin position="7"/>
        <end position="24"/>
    </location>
</feature>
<keyword evidence="4" id="KW-0472">Membrane</keyword>
<dbReference type="Pfam" id="PF07731">
    <property type="entry name" value="Cu-oxidase_2"/>
    <property type="match status" value="1"/>
</dbReference>
<dbReference type="InterPro" id="IPR001117">
    <property type="entry name" value="Cu-oxidase_2nd"/>
</dbReference>
<dbReference type="GO" id="GO:0005507">
    <property type="term" value="F:copper ion binding"/>
    <property type="evidence" value="ECO:0007669"/>
    <property type="project" value="InterPro"/>
</dbReference>
<evidence type="ECO:0000256" key="1">
    <source>
        <dbReference type="ARBA" id="ARBA00022723"/>
    </source>
</evidence>
<keyword evidence="2" id="KW-0560">Oxidoreductase</keyword>
<evidence type="ECO:0000259" key="6">
    <source>
        <dbReference type="Pfam" id="PF07731"/>
    </source>
</evidence>
<dbReference type="AlphaFoldDB" id="A0A1G2NYR5"/>
<evidence type="ECO:0000259" key="5">
    <source>
        <dbReference type="Pfam" id="PF00394"/>
    </source>
</evidence>
<feature type="domain" description="Plastocyanin-like" evidence="6">
    <location>
        <begin position="415"/>
        <end position="535"/>
    </location>
</feature>
<dbReference type="PANTHER" id="PTHR11709:SF394">
    <property type="entry name" value="FI03373P-RELATED"/>
    <property type="match status" value="1"/>
</dbReference>
<organism evidence="8 9">
    <name type="scientific">Candidatus Taylorbacteria bacterium RIFCSPLOWO2_02_FULL_46_40</name>
    <dbReference type="NCBI Taxonomy" id="1802329"/>
    <lineage>
        <taxon>Bacteria</taxon>
        <taxon>Candidatus Tayloriibacteriota</taxon>
    </lineage>
</organism>
<dbReference type="Gene3D" id="2.60.40.420">
    <property type="entry name" value="Cupredoxins - blue copper proteins"/>
    <property type="match status" value="3"/>
</dbReference>
<gene>
    <name evidence="8" type="ORF">A3H68_02045</name>
</gene>
<dbReference type="InterPro" id="IPR011706">
    <property type="entry name" value="Cu-oxidase_C"/>
</dbReference>
<evidence type="ECO:0000256" key="3">
    <source>
        <dbReference type="ARBA" id="ARBA00023008"/>
    </source>
</evidence>
<dbReference type="InterPro" id="IPR008972">
    <property type="entry name" value="Cupredoxin"/>
</dbReference>
<dbReference type="EMBL" id="MHSH01000036">
    <property type="protein sequence ID" value="OHA41208.1"/>
    <property type="molecule type" value="Genomic_DNA"/>
</dbReference>
<evidence type="ECO:0000313" key="9">
    <source>
        <dbReference type="Proteomes" id="UP000176429"/>
    </source>
</evidence>
<dbReference type="Pfam" id="PF07732">
    <property type="entry name" value="Cu-oxidase_3"/>
    <property type="match status" value="1"/>
</dbReference>
<dbReference type="Proteomes" id="UP000176429">
    <property type="component" value="Unassembled WGS sequence"/>
</dbReference>